<name>A0A0F9B0C5_9ZZZZ</name>
<sequence>MSESQEFGALAPQQFSPELSLTKSPERVLAEAQRAADALKDLVIKKGLFKKIGTKEHLFVEAWQTLGVMYGVTSKIASTESVQ</sequence>
<dbReference type="EMBL" id="LAZR01040197">
    <property type="protein sequence ID" value="KKL15095.1"/>
    <property type="molecule type" value="Genomic_DNA"/>
</dbReference>
<feature type="non-terminal residue" evidence="1">
    <location>
        <position position="83"/>
    </location>
</feature>
<proteinExistence type="predicted"/>
<organism evidence="1">
    <name type="scientific">marine sediment metagenome</name>
    <dbReference type="NCBI Taxonomy" id="412755"/>
    <lineage>
        <taxon>unclassified sequences</taxon>
        <taxon>metagenomes</taxon>
        <taxon>ecological metagenomes</taxon>
    </lineage>
</organism>
<dbReference type="AlphaFoldDB" id="A0A0F9B0C5"/>
<reference evidence="1" key="1">
    <citation type="journal article" date="2015" name="Nature">
        <title>Complex archaea that bridge the gap between prokaryotes and eukaryotes.</title>
        <authorList>
            <person name="Spang A."/>
            <person name="Saw J.H."/>
            <person name="Jorgensen S.L."/>
            <person name="Zaremba-Niedzwiedzka K."/>
            <person name="Martijn J."/>
            <person name="Lind A.E."/>
            <person name="van Eijk R."/>
            <person name="Schleper C."/>
            <person name="Guy L."/>
            <person name="Ettema T.J."/>
        </authorList>
    </citation>
    <scope>NUCLEOTIDE SEQUENCE</scope>
</reference>
<gene>
    <name evidence="1" type="ORF">LCGC14_2509050</name>
</gene>
<accession>A0A0F9B0C5</accession>
<protein>
    <submittedName>
        <fullName evidence="1">Uncharacterized protein</fullName>
    </submittedName>
</protein>
<evidence type="ECO:0000313" key="1">
    <source>
        <dbReference type="EMBL" id="KKL15095.1"/>
    </source>
</evidence>
<comment type="caution">
    <text evidence="1">The sequence shown here is derived from an EMBL/GenBank/DDBJ whole genome shotgun (WGS) entry which is preliminary data.</text>
</comment>